<dbReference type="GO" id="GO:0010468">
    <property type="term" value="P:regulation of gene expression"/>
    <property type="evidence" value="ECO:0007669"/>
    <property type="project" value="InterPro"/>
</dbReference>
<keyword evidence="3" id="KW-1185">Reference proteome</keyword>
<dbReference type="Pfam" id="PF01936">
    <property type="entry name" value="NYN"/>
    <property type="match status" value="1"/>
</dbReference>
<evidence type="ECO:0000313" key="3">
    <source>
        <dbReference type="Proteomes" id="UP000029121"/>
    </source>
</evidence>
<dbReference type="Proteomes" id="UP000029121">
    <property type="component" value="Unassembled WGS sequence"/>
</dbReference>
<name>R0IKD6_9BRAS</name>
<dbReference type="GO" id="GO:0005777">
    <property type="term" value="C:peroxisome"/>
    <property type="evidence" value="ECO:0007669"/>
    <property type="project" value="InterPro"/>
</dbReference>
<dbReference type="GO" id="GO:0004540">
    <property type="term" value="F:RNA nuclease activity"/>
    <property type="evidence" value="ECO:0007669"/>
    <property type="project" value="InterPro"/>
</dbReference>
<dbReference type="PANTHER" id="PTHR14379">
    <property type="entry name" value="LIMKAIN B LKAP"/>
    <property type="match status" value="1"/>
</dbReference>
<reference evidence="3" key="1">
    <citation type="journal article" date="2013" name="Nat. Genet.">
        <title>The Capsella rubella genome and the genomic consequences of rapid mating system evolution.</title>
        <authorList>
            <person name="Slotte T."/>
            <person name="Hazzouri K.M."/>
            <person name="Agren J.A."/>
            <person name="Koenig D."/>
            <person name="Maumus F."/>
            <person name="Guo Y.L."/>
            <person name="Steige K."/>
            <person name="Platts A.E."/>
            <person name="Escobar J.S."/>
            <person name="Newman L.K."/>
            <person name="Wang W."/>
            <person name="Mandakova T."/>
            <person name="Vello E."/>
            <person name="Smith L.M."/>
            <person name="Henz S.R."/>
            <person name="Steffen J."/>
            <person name="Takuno S."/>
            <person name="Brandvain Y."/>
            <person name="Coop G."/>
            <person name="Andolfatto P."/>
            <person name="Hu T.T."/>
            <person name="Blanchette M."/>
            <person name="Clark R.M."/>
            <person name="Quesneville H."/>
            <person name="Nordborg M."/>
            <person name="Gaut B.S."/>
            <person name="Lysak M.A."/>
            <person name="Jenkins J."/>
            <person name="Grimwood J."/>
            <person name="Chapman J."/>
            <person name="Prochnik S."/>
            <person name="Shu S."/>
            <person name="Rokhsar D."/>
            <person name="Schmutz J."/>
            <person name="Weigel D."/>
            <person name="Wright S.I."/>
        </authorList>
    </citation>
    <scope>NUCLEOTIDE SEQUENCE [LARGE SCALE GENOMIC DNA]</scope>
    <source>
        <strain evidence="3">cv. Monte Gargano</strain>
    </source>
</reference>
<dbReference type="CDD" id="cd10910">
    <property type="entry name" value="PIN_limkain_b1_N_like"/>
    <property type="match status" value="1"/>
</dbReference>
<evidence type="ECO:0000313" key="2">
    <source>
        <dbReference type="EMBL" id="EOA37448.1"/>
    </source>
</evidence>
<dbReference type="EMBL" id="KB870805">
    <property type="protein sequence ID" value="EOA37448.1"/>
    <property type="molecule type" value="Genomic_DNA"/>
</dbReference>
<feature type="domain" description="NYN" evidence="1">
    <location>
        <begin position="4"/>
        <end position="103"/>
    </location>
</feature>
<dbReference type="InterPro" id="IPR021139">
    <property type="entry name" value="NYN"/>
</dbReference>
<protein>
    <recommendedName>
        <fullName evidence="1">NYN domain-containing protein</fullName>
    </recommendedName>
</protein>
<dbReference type="STRING" id="81985.R0IKD6"/>
<evidence type="ECO:0000259" key="1">
    <source>
        <dbReference type="Pfam" id="PF01936"/>
    </source>
</evidence>
<organism evidence="2 3">
    <name type="scientific">Capsella rubella</name>
    <dbReference type="NCBI Taxonomy" id="81985"/>
    <lineage>
        <taxon>Eukaryota</taxon>
        <taxon>Viridiplantae</taxon>
        <taxon>Streptophyta</taxon>
        <taxon>Embryophyta</taxon>
        <taxon>Tracheophyta</taxon>
        <taxon>Spermatophyta</taxon>
        <taxon>Magnoliopsida</taxon>
        <taxon>eudicotyledons</taxon>
        <taxon>Gunneridae</taxon>
        <taxon>Pentapetalae</taxon>
        <taxon>rosids</taxon>
        <taxon>malvids</taxon>
        <taxon>Brassicales</taxon>
        <taxon>Brassicaceae</taxon>
        <taxon>Camelineae</taxon>
        <taxon>Capsella</taxon>
    </lineage>
</organism>
<dbReference type="AlphaFoldDB" id="R0IKD6"/>
<dbReference type="PANTHER" id="PTHR14379:SF19">
    <property type="entry name" value="ENDONUCLEASE OR GLYCOSYL HYDROLASE-RELATED"/>
    <property type="match status" value="1"/>
</dbReference>
<accession>R0IKD6</accession>
<proteinExistence type="predicted"/>
<gene>
    <name evidence="2" type="ORF">CARUB_v10011540mg</name>
</gene>
<sequence length="135" mass="14841">MAVTAVYWDIKSCPVPHGCDPRQVGPWINQFFENEGYCGPLTITAIGSLSDIPKHILEGVYSGGVALHNIYEGFSDIIYDLVCTFTDENPPPANIMVISDSNFFAYEKDLVSELSGYNLLPCDSCLFMAGLCFTL</sequence>
<dbReference type="InterPro" id="IPR024768">
    <property type="entry name" value="Marf1"/>
</dbReference>